<feature type="transmembrane region" description="Helical" evidence="1">
    <location>
        <begin position="64"/>
        <end position="87"/>
    </location>
</feature>
<dbReference type="RefSeq" id="WP_390186778.1">
    <property type="nucleotide sequence ID" value="NZ_JAQQWT010000021.1"/>
</dbReference>
<dbReference type="EMBL" id="JBHLTR010000026">
    <property type="protein sequence ID" value="MFC0560400.1"/>
    <property type="molecule type" value="Genomic_DNA"/>
</dbReference>
<evidence type="ECO:0000313" key="3">
    <source>
        <dbReference type="Proteomes" id="UP001589833"/>
    </source>
</evidence>
<keyword evidence="3" id="KW-1185">Reference proteome</keyword>
<dbReference type="Proteomes" id="UP001589833">
    <property type="component" value="Unassembled WGS sequence"/>
</dbReference>
<keyword evidence="1" id="KW-0472">Membrane</keyword>
<evidence type="ECO:0000256" key="1">
    <source>
        <dbReference type="SAM" id="Phobius"/>
    </source>
</evidence>
<dbReference type="InterPro" id="IPR048147">
    <property type="entry name" value="CBO0543-like"/>
</dbReference>
<reference evidence="2 3" key="1">
    <citation type="submission" date="2024-09" db="EMBL/GenBank/DDBJ databases">
        <authorList>
            <person name="Sun Q."/>
            <person name="Mori K."/>
        </authorList>
    </citation>
    <scope>NUCLEOTIDE SEQUENCE [LARGE SCALE GENOMIC DNA]</scope>
    <source>
        <strain evidence="2 3">NCAIM B.02301</strain>
    </source>
</reference>
<feature type="transmembrane region" description="Helical" evidence="1">
    <location>
        <begin position="25"/>
        <end position="44"/>
    </location>
</feature>
<name>A0ABV6NI08_9BACI</name>
<sequence length="173" mass="21619">MHIIYNLLYILAGWRWGDWRNWKKYYPTILFLILCDLLHNFFAYNHPLWIYHENLFPQLLLNHTTISLLYLLFMYPVTILIYLKYFFRADKWRKRAFHYVLWVLIYIFSEFINLQVGLFSHHNGWEMWHSILFVMMMFILFPIHYKKPLLAWAISFLIIVLIVFKFDLYLYFK</sequence>
<feature type="transmembrane region" description="Helical" evidence="1">
    <location>
        <begin position="150"/>
        <end position="172"/>
    </location>
</feature>
<dbReference type="NCBIfam" id="NF041644">
    <property type="entry name" value="CBO0543_fam"/>
    <property type="match status" value="1"/>
</dbReference>
<protein>
    <submittedName>
        <fullName evidence="2">CBO0543 family protein</fullName>
    </submittedName>
</protein>
<feature type="transmembrane region" description="Helical" evidence="1">
    <location>
        <begin position="125"/>
        <end position="143"/>
    </location>
</feature>
<keyword evidence="1" id="KW-0812">Transmembrane</keyword>
<gene>
    <name evidence="2" type="ORF">ACFFH4_15460</name>
</gene>
<comment type="caution">
    <text evidence="2">The sequence shown here is derived from an EMBL/GenBank/DDBJ whole genome shotgun (WGS) entry which is preliminary data.</text>
</comment>
<feature type="transmembrane region" description="Helical" evidence="1">
    <location>
        <begin position="99"/>
        <end position="119"/>
    </location>
</feature>
<evidence type="ECO:0000313" key="2">
    <source>
        <dbReference type="EMBL" id="MFC0560400.1"/>
    </source>
</evidence>
<keyword evidence="1" id="KW-1133">Transmembrane helix</keyword>
<proteinExistence type="predicted"/>
<accession>A0ABV6NI08</accession>
<organism evidence="2 3">
    <name type="scientific">Halalkalibacter alkalisediminis</name>
    <dbReference type="NCBI Taxonomy" id="935616"/>
    <lineage>
        <taxon>Bacteria</taxon>
        <taxon>Bacillati</taxon>
        <taxon>Bacillota</taxon>
        <taxon>Bacilli</taxon>
        <taxon>Bacillales</taxon>
        <taxon>Bacillaceae</taxon>
        <taxon>Halalkalibacter</taxon>
    </lineage>
</organism>